<dbReference type="PANTHER" id="PTHR37023">
    <property type="entry name" value="TRANSPOSASE"/>
    <property type="match status" value="1"/>
</dbReference>
<name>A0ABY2X2C1_9RHOB</name>
<dbReference type="NCBIfam" id="NF033538">
    <property type="entry name" value="transpos_IS91"/>
    <property type="match status" value="1"/>
</dbReference>
<dbReference type="InterPro" id="IPR026889">
    <property type="entry name" value="Zn_Tnp"/>
</dbReference>
<reference evidence="3 4" key="1">
    <citation type="submission" date="2019-05" db="EMBL/GenBank/DDBJ databases">
        <title>Ruegeria sp. nov., isolated from tidal flat.</title>
        <authorList>
            <person name="Kim W."/>
        </authorList>
    </citation>
    <scope>NUCLEOTIDE SEQUENCE [LARGE SCALE GENOMIC DNA]</scope>
    <source>
        <strain evidence="3 4">CAU 1488</strain>
    </source>
</reference>
<evidence type="ECO:0000259" key="1">
    <source>
        <dbReference type="Pfam" id="PF04986"/>
    </source>
</evidence>
<dbReference type="EMBL" id="VCPD01000001">
    <property type="protein sequence ID" value="TMV09529.1"/>
    <property type="molecule type" value="Genomic_DNA"/>
</dbReference>
<evidence type="ECO:0000313" key="3">
    <source>
        <dbReference type="EMBL" id="TMV09529.1"/>
    </source>
</evidence>
<evidence type="ECO:0000313" key="4">
    <source>
        <dbReference type="Proteomes" id="UP001193035"/>
    </source>
</evidence>
<sequence>MPRPRLEIADIFRAHGPAWRRANAGHVSLTQLRVMSAIEACRTEALGGHVAACAKCGHRHVAYNSCKNRHCPKCQGPAARDWMAARADDLLPVEYFHVVFTLPAEIARIAYWNKTAVYGLLFRASAETVTTIAADPRHLGARVGMTSVLHTWGSALTHHPHVHMIVPGGGLSPDATRWIACRPGFLLPVRVLARLFRRLFLEGLSALHNAGQLQFFGDLEGLADPAAFAACLAPLRKTEWVVYAKPPFGGPEAVLAYLSRYTHRVAISNHRLVRADTDTVAFRWKDYRIKRGDRMKVMRLKTGEFIRRFLLHVLPDGFHRIRHYGLLAGATRKATIARIRGLLVKTPAEQETQEIAETVPLTLREPCPCCGGPMRIVEIFRRGQKTMSRAPPREQAA</sequence>
<organism evidence="3 4">
    <name type="scientific">Ruegeria sediminis</name>
    <dbReference type="NCBI Taxonomy" id="2583820"/>
    <lineage>
        <taxon>Bacteria</taxon>
        <taxon>Pseudomonadati</taxon>
        <taxon>Pseudomonadota</taxon>
        <taxon>Alphaproteobacteria</taxon>
        <taxon>Rhodobacterales</taxon>
        <taxon>Roseobacteraceae</taxon>
        <taxon>Ruegeria</taxon>
    </lineage>
</organism>
<dbReference type="InterPro" id="IPR007069">
    <property type="entry name" value="Transposase_32"/>
</dbReference>
<dbReference type="Pfam" id="PF04986">
    <property type="entry name" value="Y2_Tnp"/>
    <property type="match status" value="1"/>
</dbReference>
<proteinExistence type="predicted"/>
<feature type="domain" description="Transposase zinc-binding" evidence="2">
    <location>
        <begin position="11"/>
        <end position="102"/>
    </location>
</feature>
<dbReference type="RefSeq" id="WP_138839588.1">
    <property type="nucleotide sequence ID" value="NZ_VCPD01000001.1"/>
</dbReference>
<comment type="caution">
    <text evidence="3">The sequence shown here is derived from an EMBL/GenBank/DDBJ whole genome shotgun (WGS) entry which is preliminary data.</text>
</comment>
<gene>
    <name evidence="3" type="ORF">FGK63_00200</name>
</gene>
<accession>A0ABY2X2C1</accession>
<keyword evidence="4" id="KW-1185">Reference proteome</keyword>
<dbReference type="PANTHER" id="PTHR37023:SF1">
    <property type="entry name" value="ISSOD25 TRANSPOSASE TNPA_ISSOD25"/>
    <property type="match status" value="1"/>
</dbReference>
<feature type="domain" description="Transposase IS801/IS1294" evidence="1">
    <location>
        <begin position="144"/>
        <end position="332"/>
    </location>
</feature>
<dbReference type="InterPro" id="IPR054832">
    <property type="entry name" value="transpos_IS91"/>
</dbReference>
<evidence type="ECO:0000259" key="2">
    <source>
        <dbReference type="Pfam" id="PF14319"/>
    </source>
</evidence>
<protein>
    <submittedName>
        <fullName evidence="3">IS91 family transposase</fullName>
    </submittedName>
</protein>
<dbReference type="Proteomes" id="UP001193035">
    <property type="component" value="Unassembled WGS sequence"/>
</dbReference>
<dbReference type="Pfam" id="PF14319">
    <property type="entry name" value="Zn_Tnp_IS91"/>
    <property type="match status" value="1"/>
</dbReference>